<dbReference type="Proteomes" id="UP000009009">
    <property type="component" value="Unassembled WGS sequence"/>
</dbReference>
<evidence type="ECO:0000313" key="1">
    <source>
        <dbReference type="EMBL" id="EHN01869.1"/>
    </source>
</evidence>
<comment type="caution">
    <text evidence="1">The sequence shown here is derived from an EMBL/GenBank/DDBJ whole genome shotgun (WGS) entry which is preliminary data.</text>
</comment>
<evidence type="ECO:0000313" key="2">
    <source>
        <dbReference type="Proteomes" id="UP000009009"/>
    </source>
</evidence>
<name>H0GWF2_SACCK</name>
<accession>H0GWF2</accession>
<dbReference type="HOGENOM" id="CLU_1826408_0_0_1"/>
<protein>
    <submittedName>
        <fullName evidence="1">Uncharacterized protein</fullName>
    </submittedName>
</protein>
<sequence length="141" mass="15826">MGLCLGTVGFSTNVDGSLLAFAFPASVPGDGESSTVFVLEGLSGIFGMLSDDIVQAVRIYFTHRWITIQDSPLQRLLSLIKLFKLSPFPCFAHWQNKAHPFLCASRRKEWVKIGECVVGYKRFYSVECIIYHQSVKPFRMG</sequence>
<dbReference type="AlphaFoldDB" id="H0GWF2"/>
<keyword evidence="2" id="KW-1185">Reference proteome</keyword>
<gene>
    <name evidence="1" type="ORF">VIN7_7816</name>
</gene>
<proteinExistence type="predicted"/>
<dbReference type="EMBL" id="AGVY01000258">
    <property type="protein sequence ID" value="EHN01869.1"/>
    <property type="molecule type" value="Genomic_DNA"/>
</dbReference>
<reference evidence="1 2" key="1">
    <citation type="journal article" date="2012" name="FEMS Yeast Res.">
        <title>The genome sequence of the wine yeast VIN7 reveals an allotriploid hybrid genome with Saccharomyces cerevisiae and Saccharomyces kudriavzevii origins.</title>
        <authorList>
            <person name="Borneman A.R."/>
            <person name="Desany B.A."/>
            <person name="Riches D."/>
            <person name="Affourtit J.P."/>
            <person name="Forgan A.H."/>
            <person name="Pretorius I.S."/>
            <person name="Egholm M."/>
            <person name="Chambers P.J."/>
        </authorList>
    </citation>
    <scope>NUCLEOTIDE SEQUENCE [LARGE SCALE GENOMIC DNA]</scope>
    <source>
        <strain evidence="1 2">VIN7</strain>
    </source>
</reference>
<organism evidence="1 2">
    <name type="scientific">Saccharomyces cerevisiae x Saccharomyces kudriavzevii (strain VIN7)</name>
    <name type="common">Yeast</name>
    <dbReference type="NCBI Taxonomy" id="1095631"/>
    <lineage>
        <taxon>Eukaryota</taxon>
        <taxon>Fungi</taxon>
        <taxon>Dikarya</taxon>
        <taxon>Ascomycota</taxon>
        <taxon>Saccharomycotina</taxon>
        <taxon>Saccharomycetes</taxon>
        <taxon>Saccharomycetales</taxon>
        <taxon>Saccharomycetaceae</taxon>
        <taxon>Saccharomyces</taxon>
    </lineage>
</organism>